<keyword evidence="4" id="KW-0805">Transcription regulation</keyword>
<dbReference type="GO" id="GO:0043565">
    <property type="term" value="F:sequence-specific DNA binding"/>
    <property type="evidence" value="ECO:0007669"/>
    <property type="project" value="InterPro"/>
</dbReference>
<evidence type="ECO:0000313" key="10">
    <source>
        <dbReference type="Proteomes" id="UP000383932"/>
    </source>
</evidence>
<feature type="compositionally biased region" description="Pro residues" evidence="7">
    <location>
        <begin position="503"/>
        <end position="534"/>
    </location>
</feature>
<dbReference type="PANTHER" id="PTHR47172">
    <property type="entry name" value="OS01G0976800 PROTEIN"/>
    <property type="match status" value="1"/>
</dbReference>
<evidence type="ECO:0000256" key="2">
    <source>
        <dbReference type="ARBA" id="ARBA00022771"/>
    </source>
</evidence>
<keyword evidence="2 6" id="KW-0863">Zinc-finger</keyword>
<feature type="compositionally biased region" description="Low complexity" evidence="7">
    <location>
        <begin position="445"/>
        <end position="458"/>
    </location>
</feature>
<dbReference type="PANTHER" id="PTHR47172:SF24">
    <property type="entry name" value="GATA ZINC FINGER DOMAIN-CONTAINING PROTEIN 14-RELATED"/>
    <property type="match status" value="1"/>
</dbReference>
<keyword evidence="3" id="KW-0862">Zinc</keyword>
<evidence type="ECO:0000256" key="5">
    <source>
        <dbReference type="ARBA" id="ARBA00023163"/>
    </source>
</evidence>
<keyword evidence="5" id="KW-0804">Transcription</keyword>
<protein>
    <recommendedName>
        <fullName evidence="8">GATA-type domain-containing protein</fullName>
    </recommendedName>
</protein>
<feature type="domain" description="GATA-type" evidence="8">
    <location>
        <begin position="616"/>
        <end position="647"/>
    </location>
</feature>
<keyword evidence="1" id="KW-0479">Metal-binding</keyword>
<evidence type="ECO:0000256" key="3">
    <source>
        <dbReference type="ARBA" id="ARBA00022833"/>
    </source>
</evidence>
<dbReference type="InterPro" id="IPR035965">
    <property type="entry name" value="PAS-like_dom_sf"/>
</dbReference>
<feature type="compositionally biased region" description="Basic and acidic residues" evidence="7">
    <location>
        <begin position="625"/>
        <end position="639"/>
    </location>
</feature>
<feature type="compositionally biased region" description="Polar residues" evidence="7">
    <location>
        <begin position="781"/>
        <end position="790"/>
    </location>
</feature>
<dbReference type="CDD" id="cd00202">
    <property type="entry name" value="ZnF_GATA"/>
    <property type="match status" value="1"/>
</dbReference>
<dbReference type="GO" id="GO:0008270">
    <property type="term" value="F:zinc ion binding"/>
    <property type="evidence" value="ECO:0007669"/>
    <property type="project" value="UniProtKB-KW"/>
</dbReference>
<dbReference type="SMART" id="SM00401">
    <property type="entry name" value="ZnF_GATA"/>
    <property type="match status" value="1"/>
</dbReference>
<dbReference type="InterPro" id="IPR013088">
    <property type="entry name" value="Znf_NHR/GATA"/>
</dbReference>
<feature type="region of interest" description="Disordered" evidence="7">
    <location>
        <begin position="342"/>
        <end position="374"/>
    </location>
</feature>
<dbReference type="Gene3D" id="3.30.50.10">
    <property type="entry name" value="Erythroid Transcription Factor GATA-1, subunit A"/>
    <property type="match status" value="1"/>
</dbReference>
<evidence type="ECO:0000256" key="7">
    <source>
        <dbReference type="SAM" id="MobiDB-lite"/>
    </source>
</evidence>
<reference evidence="9 10" key="1">
    <citation type="journal article" date="2019" name="Fungal Biol. Biotechnol.">
        <title>Draft genome sequence of fastidious pathogen Ceratobasidium theobromae, which causes vascular-streak dieback in Theobroma cacao.</title>
        <authorList>
            <person name="Ali S.S."/>
            <person name="Asman A."/>
            <person name="Shao J."/>
            <person name="Firmansyah A.P."/>
            <person name="Susilo A.W."/>
            <person name="Rosmana A."/>
            <person name="McMahon P."/>
            <person name="Junaid M."/>
            <person name="Guest D."/>
            <person name="Kheng T.Y."/>
            <person name="Meinhardt L.W."/>
            <person name="Bailey B.A."/>
        </authorList>
    </citation>
    <scope>NUCLEOTIDE SEQUENCE [LARGE SCALE GENOMIC DNA]</scope>
    <source>
        <strain evidence="9 10">CT2</strain>
    </source>
</reference>
<dbReference type="SUPFAM" id="SSF55785">
    <property type="entry name" value="PYP-like sensor domain (PAS domain)"/>
    <property type="match status" value="1"/>
</dbReference>
<dbReference type="EMBL" id="SSOP01000003">
    <property type="protein sequence ID" value="KAB5596197.1"/>
    <property type="molecule type" value="Genomic_DNA"/>
</dbReference>
<dbReference type="InterPro" id="IPR000679">
    <property type="entry name" value="Znf_GATA"/>
</dbReference>
<feature type="compositionally biased region" description="Basic and acidic residues" evidence="7">
    <location>
        <begin position="709"/>
        <end position="718"/>
    </location>
</feature>
<evidence type="ECO:0000256" key="4">
    <source>
        <dbReference type="ARBA" id="ARBA00023015"/>
    </source>
</evidence>
<organism evidence="9 10">
    <name type="scientific">Ceratobasidium theobromae</name>
    <dbReference type="NCBI Taxonomy" id="1582974"/>
    <lineage>
        <taxon>Eukaryota</taxon>
        <taxon>Fungi</taxon>
        <taxon>Dikarya</taxon>
        <taxon>Basidiomycota</taxon>
        <taxon>Agaricomycotina</taxon>
        <taxon>Agaricomycetes</taxon>
        <taxon>Cantharellales</taxon>
        <taxon>Ceratobasidiaceae</taxon>
        <taxon>Ceratobasidium</taxon>
    </lineage>
</organism>
<dbReference type="Proteomes" id="UP000383932">
    <property type="component" value="Unassembled WGS sequence"/>
</dbReference>
<keyword evidence="10" id="KW-1185">Reference proteome</keyword>
<evidence type="ECO:0000259" key="8">
    <source>
        <dbReference type="PROSITE" id="PS50114"/>
    </source>
</evidence>
<dbReference type="PROSITE" id="PS00344">
    <property type="entry name" value="GATA_ZN_FINGER_1"/>
    <property type="match status" value="1"/>
</dbReference>
<accession>A0A5N5QZ74</accession>
<evidence type="ECO:0000313" key="9">
    <source>
        <dbReference type="EMBL" id="KAB5596197.1"/>
    </source>
</evidence>
<dbReference type="GO" id="GO:0006355">
    <property type="term" value="P:regulation of DNA-templated transcription"/>
    <property type="evidence" value="ECO:0007669"/>
    <property type="project" value="InterPro"/>
</dbReference>
<comment type="caution">
    <text evidence="9">The sequence shown here is derived from an EMBL/GenBank/DDBJ whole genome shotgun (WGS) entry which is preliminary data.</text>
</comment>
<dbReference type="Pfam" id="PF00320">
    <property type="entry name" value="GATA"/>
    <property type="match status" value="1"/>
</dbReference>
<evidence type="ECO:0000256" key="6">
    <source>
        <dbReference type="PROSITE-ProRule" id="PRU00094"/>
    </source>
</evidence>
<dbReference type="AlphaFoldDB" id="A0A5N5QZ74"/>
<feature type="compositionally biased region" description="Polar residues" evidence="7">
    <location>
        <begin position="753"/>
        <end position="762"/>
    </location>
</feature>
<feature type="region of interest" description="Disordered" evidence="7">
    <location>
        <begin position="437"/>
        <end position="790"/>
    </location>
</feature>
<name>A0A5N5QZ74_9AGAM</name>
<proteinExistence type="predicted"/>
<gene>
    <name evidence="9" type="ORF">CTheo_469</name>
</gene>
<dbReference type="OrthoDB" id="2162994at2759"/>
<feature type="compositionally biased region" description="Basic and acidic residues" evidence="7">
    <location>
        <begin position="732"/>
        <end position="742"/>
    </location>
</feature>
<sequence>MQLAFDSVLEESQRAVLKQHPVPAFGHTRCYWSLLDSELRYLYLDPACFAHMAEQATGLIGTCLLDYVHPDEQQSARADLRNVLDSRTLHGSVTRVRYARLSRIRSILGCKDPEPFPDAELVTVDDHYIACDVVINWVSDNVVLCFLHAIVDKGKADNDELHKTDWTNWCGTAAMTTDHATELYDRLQRRVTPSRSPPDRIFQILINQPARPILFSWPPEGYTAGEFGKLVHRMQIGGPGGHNQPKSEDGAKTSCTRRYKANQQVVDAGTLKEVESIFIPHGAVIFACHKVVSPQPPYSDTQGRANASAMYQPYPLRQQPSSHYPSHLHQQPVVQGHYDSDVRRSASGTDYSASGVPGSPEYPSRATTSGYQRGPAEYGAQYGMRDVDYAHGSNYVQQYNSSYPIPANQQRNEVYAPAQPHAADHRNIQDRAEGWEYSQAQAPHTPAQSSWPAASSPRPTSPRPHGPYEGQSWMVPQGWPQGAVDPASQHQQQGYPYHASQPFGPPPLPAPQQQPLSPPPPYAPNTPVTQPPPHLESSQPKRDPSSDEDPAIPRVHAPPKRKRDPAPKREPNGTPDPSGDGAQLSPPAKDVIARERGHSAGAGTPRVGGAPPPGILRCSSCKCETSPEWRKGPSGKKDLCNACGLRYARSKQKKDGLGLPKRRRDKEVPLAPAPAPPAASPHLSHGPGPASASASSSSTAPGWPSVLGDGRDPKRVRSEAFTSSHSPSPPHSETRSQPEHYPDTYPGRYGQTVYPQGYSNGYNLDYGRVPGPVPSYVAPELSSSDRSFGQ</sequence>
<evidence type="ECO:0000256" key="1">
    <source>
        <dbReference type="ARBA" id="ARBA00022723"/>
    </source>
</evidence>
<feature type="compositionally biased region" description="Low complexity" evidence="7">
    <location>
        <begin position="680"/>
        <end position="705"/>
    </location>
</feature>
<dbReference type="SUPFAM" id="SSF57716">
    <property type="entry name" value="Glucocorticoid receptor-like (DNA-binding domain)"/>
    <property type="match status" value="1"/>
</dbReference>
<dbReference type="PROSITE" id="PS50114">
    <property type="entry name" value="GATA_ZN_FINGER_2"/>
    <property type="match status" value="1"/>
</dbReference>